<protein>
    <recommendedName>
        <fullName evidence="4">Outer membrane protein OmpW</fullName>
    </recommendedName>
</protein>
<dbReference type="AlphaFoldDB" id="A0A1V3I8D7"/>
<feature type="signal peptide" evidence="1">
    <location>
        <begin position="1"/>
        <end position="21"/>
    </location>
</feature>
<dbReference type="PANTHER" id="PTHR36920">
    <property type="match status" value="1"/>
</dbReference>
<keyword evidence="1" id="KW-0732">Signal</keyword>
<name>A0A1V3I8D7_9PAST</name>
<dbReference type="SUPFAM" id="SSF56925">
    <property type="entry name" value="OMPA-like"/>
    <property type="match status" value="1"/>
</dbReference>
<dbReference type="OrthoDB" id="9807574at2"/>
<dbReference type="GO" id="GO:0055085">
    <property type="term" value="P:transmembrane transport"/>
    <property type="evidence" value="ECO:0007669"/>
    <property type="project" value="TreeGrafter"/>
</dbReference>
<dbReference type="Gene3D" id="2.40.160.20">
    <property type="match status" value="1"/>
</dbReference>
<reference evidence="2 3" key="1">
    <citation type="submission" date="2016-10" db="EMBL/GenBank/DDBJ databases">
        <title>Rodentibacter gen. nov. and new species.</title>
        <authorList>
            <person name="Christensen H."/>
        </authorList>
    </citation>
    <scope>NUCLEOTIDE SEQUENCE [LARGE SCALE GENOMIC DNA]</scope>
    <source>
        <strain evidence="2 3">Ac69</strain>
    </source>
</reference>
<comment type="caution">
    <text evidence="2">The sequence shown here is derived from an EMBL/GenBank/DDBJ whole genome shotgun (WGS) entry which is preliminary data.</text>
</comment>
<gene>
    <name evidence="2" type="ORF">BKK48_06165</name>
</gene>
<keyword evidence="3" id="KW-1185">Reference proteome</keyword>
<dbReference type="PANTHER" id="PTHR36920:SF1">
    <property type="entry name" value="OUTER MEMBRANE PROTEIN W"/>
    <property type="match status" value="1"/>
</dbReference>
<dbReference type="InterPro" id="IPR011250">
    <property type="entry name" value="OMP/PagP_B-barrel"/>
</dbReference>
<evidence type="ECO:0000256" key="1">
    <source>
        <dbReference type="SAM" id="SignalP"/>
    </source>
</evidence>
<dbReference type="GO" id="GO:0019867">
    <property type="term" value="C:outer membrane"/>
    <property type="evidence" value="ECO:0007669"/>
    <property type="project" value="InterPro"/>
</dbReference>
<proteinExistence type="predicted"/>
<dbReference type="InterPro" id="IPR005618">
    <property type="entry name" value="OMPW"/>
</dbReference>
<accession>A0A1V3I8D7</accession>
<dbReference type="RefSeq" id="WP_077427275.1">
    <property type="nucleotide sequence ID" value="NZ_MLHH01000012.1"/>
</dbReference>
<organism evidence="2 3">
    <name type="scientific">Rodentibacter heidelbergensis</name>
    <dbReference type="NCBI Taxonomy" id="1908258"/>
    <lineage>
        <taxon>Bacteria</taxon>
        <taxon>Pseudomonadati</taxon>
        <taxon>Pseudomonadota</taxon>
        <taxon>Gammaproteobacteria</taxon>
        <taxon>Pasteurellales</taxon>
        <taxon>Pasteurellaceae</taxon>
        <taxon>Rodentibacter</taxon>
    </lineage>
</organism>
<evidence type="ECO:0008006" key="4">
    <source>
        <dbReference type="Google" id="ProtNLM"/>
    </source>
</evidence>
<evidence type="ECO:0000313" key="2">
    <source>
        <dbReference type="EMBL" id="OOF36337.1"/>
    </source>
</evidence>
<dbReference type="Pfam" id="PF03922">
    <property type="entry name" value="OmpW"/>
    <property type="match status" value="1"/>
</dbReference>
<feature type="chain" id="PRO_5013342020" description="Outer membrane protein OmpW" evidence="1">
    <location>
        <begin position="22"/>
        <end position="233"/>
    </location>
</feature>
<dbReference type="STRING" id="1908258.BKK48_06165"/>
<dbReference type="EMBL" id="MLHH01000012">
    <property type="protein sequence ID" value="OOF36337.1"/>
    <property type="molecule type" value="Genomic_DNA"/>
</dbReference>
<sequence length="233" mass="25083">MKKTALALGLTAALFTGMANAHQAGDVILRAGGVFVSANSESTTKTAVPVNLEVSDNAQLGLTGTYMFTDNIGLELLAATPFSHKVKANVPGLNTLTGGAVGDNLGDVVKVKQLPPSLYLQYYFLDKDAGSRPYLGVGLNYTRFFNAKSTNPLITDVNVKKHSFAPVVNAGIDIKLTDNVYLNTAMWYTRIKTTAKFKVPAVESLANLPAGYEHEVKLKLDPFVFFAGIAYRF</sequence>
<evidence type="ECO:0000313" key="3">
    <source>
        <dbReference type="Proteomes" id="UP000189437"/>
    </source>
</evidence>
<dbReference type="Proteomes" id="UP000189437">
    <property type="component" value="Unassembled WGS sequence"/>
</dbReference>